<dbReference type="PANTHER" id="PTHR33495">
    <property type="entry name" value="ANTI-SIGMA FACTOR ANTAGONIST TM_1081-RELATED-RELATED"/>
    <property type="match status" value="1"/>
</dbReference>
<evidence type="ECO:0000313" key="2">
    <source>
        <dbReference type="EMBL" id="QWZ09451.1"/>
    </source>
</evidence>
<dbReference type="Pfam" id="PF01740">
    <property type="entry name" value="STAS"/>
    <property type="match status" value="1"/>
</dbReference>
<dbReference type="PANTHER" id="PTHR33495:SF2">
    <property type="entry name" value="ANTI-SIGMA FACTOR ANTAGONIST TM_1081-RELATED"/>
    <property type="match status" value="1"/>
</dbReference>
<dbReference type="AlphaFoldDB" id="A0A975T0W4"/>
<keyword evidence="3" id="KW-1185">Reference proteome</keyword>
<accession>A0A975T0W4</accession>
<dbReference type="PROSITE" id="PS50801">
    <property type="entry name" value="STAS"/>
    <property type="match status" value="1"/>
</dbReference>
<gene>
    <name evidence="2" type="ORF">KRR39_06715</name>
</gene>
<sequence>MTSDVPDATGLTVDTLGPDDGTLTLQCRGELDYSTVRLLREHAEAALTTPAPTVVLDLDRVSFLDSAGLGTLVEIHRQLQAEGRTMVLQTSHANTLRVLETTGMTGFFTVRPG</sequence>
<dbReference type="InterPro" id="IPR002645">
    <property type="entry name" value="STAS_dom"/>
</dbReference>
<organism evidence="2 3">
    <name type="scientific">Nocardioides panacis</name>
    <dbReference type="NCBI Taxonomy" id="2849501"/>
    <lineage>
        <taxon>Bacteria</taxon>
        <taxon>Bacillati</taxon>
        <taxon>Actinomycetota</taxon>
        <taxon>Actinomycetes</taxon>
        <taxon>Propionibacteriales</taxon>
        <taxon>Nocardioidaceae</taxon>
        <taxon>Nocardioides</taxon>
    </lineage>
</organism>
<dbReference type="CDD" id="cd07043">
    <property type="entry name" value="STAS_anti-anti-sigma_factors"/>
    <property type="match status" value="1"/>
</dbReference>
<dbReference type="Proteomes" id="UP000683575">
    <property type="component" value="Chromosome"/>
</dbReference>
<dbReference type="EMBL" id="CP077062">
    <property type="protein sequence ID" value="QWZ09451.1"/>
    <property type="molecule type" value="Genomic_DNA"/>
</dbReference>
<dbReference type="InterPro" id="IPR003658">
    <property type="entry name" value="Anti-sigma_ant"/>
</dbReference>
<reference evidence="2" key="1">
    <citation type="submission" date="2021-06" db="EMBL/GenBank/DDBJ databases">
        <title>Complete genome sequence of Nocardioides sp. G188.</title>
        <authorList>
            <person name="Im W.-T."/>
        </authorList>
    </citation>
    <scope>NUCLEOTIDE SEQUENCE</scope>
    <source>
        <strain evidence="2">G188</strain>
    </source>
</reference>
<evidence type="ECO:0000313" key="3">
    <source>
        <dbReference type="Proteomes" id="UP000683575"/>
    </source>
</evidence>
<dbReference type="RefSeq" id="WP_216941297.1">
    <property type="nucleotide sequence ID" value="NZ_CP077062.1"/>
</dbReference>
<evidence type="ECO:0000259" key="1">
    <source>
        <dbReference type="PROSITE" id="PS50801"/>
    </source>
</evidence>
<dbReference type="NCBIfam" id="TIGR00377">
    <property type="entry name" value="ant_ant_sig"/>
    <property type="match status" value="1"/>
</dbReference>
<protein>
    <submittedName>
        <fullName evidence="2">STAS domain-containing protein</fullName>
    </submittedName>
</protein>
<feature type="domain" description="STAS" evidence="1">
    <location>
        <begin position="20"/>
        <end position="113"/>
    </location>
</feature>
<proteinExistence type="predicted"/>
<dbReference type="KEGG" id="nps:KRR39_06715"/>
<name>A0A975T0W4_9ACTN</name>
<dbReference type="GO" id="GO:0043856">
    <property type="term" value="F:anti-sigma factor antagonist activity"/>
    <property type="evidence" value="ECO:0007669"/>
    <property type="project" value="InterPro"/>
</dbReference>